<protein>
    <submittedName>
        <fullName evidence="3">Str. FM013</fullName>
    </submittedName>
</protein>
<dbReference type="AlphaFoldDB" id="A0A0G4PU19"/>
<evidence type="ECO:0000313" key="4">
    <source>
        <dbReference type="Proteomes" id="UP000053732"/>
    </source>
</evidence>
<feature type="compositionally biased region" description="Low complexity" evidence="1">
    <location>
        <begin position="326"/>
        <end position="339"/>
    </location>
</feature>
<gene>
    <name evidence="3" type="ORF">PCAMFM013_S041g000020</name>
</gene>
<feature type="region of interest" description="Disordered" evidence="1">
    <location>
        <begin position="241"/>
        <end position="275"/>
    </location>
</feature>
<feature type="compositionally biased region" description="Basic residues" evidence="1">
    <location>
        <begin position="316"/>
        <end position="325"/>
    </location>
</feature>
<evidence type="ECO:0000256" key="1">
    <source>
        <dbReference type="SAM" id="MobiDB-lite"/>
    </source>
</evidence>
<dbReference type="Pfam" id="PF13298">
    <property type="entry name" value="LigD_N"/>
    <property type="match status" value="1"/>
</dbReference>
<feature type="compositionally biased region" description="Polar residues" evidence="1">
    <location>
        <begin position="357"/>
        <end position="368"/>
    </location>
</feature>
<dbReference type="PANTHER" id="PTHR39465:SF1">
    <property type="entry name" value="DNA LIGASE D 3'-PHOSPHOESTERASE DOMAIN-CONTAINING PROTEIN"/>
    <property type="match status" value="1"/>
</dbReference>
<evidence type="ECO:0000259" key="2">
    <source>
        <dbReference type="Pfam" id="PF13298"/>
    </source>
</evidence>
<feature type="domain" description="DNA ligase D 3'-phosphoesterase" evidence="2">
    <location>
        <begin position="162"/>
        <end position="300"/>
    </location>
</feature>
<feature type="compositionally biased region" description="Low complexity" evidence="1">
    <location>
        <begin position="91"/>
        <end position="101"/>
    </location>
</feature>
<feature type="compositionally biased region" description="Acidic residues" evidence="1">
    <location>
        <begin position="250"/>
        <end position="259"/>
    </location>
</feature>
<keyword evidence="4" id="KW-1185">Reference proteome</keyword>
<name>A0A0G4PU19_PENC3</name>
<sequence>MQVIHESNNVNDACHSCDSRLIPATTHVNPGAPIMKRACSPESSPELELRNEIPLNDQRPILLSLNAPVSPPQKRSSIKWAKDGGGGGATPPNASQPNASSSLAAIEAGQVEVTDHLITISAKLKECVRPFPTQPLPRLPIKEWMELYRRNEHPEGRHFVIHQHDHPIAGPHYDLRLQFSETSSVSWSVMYGMPGDPNSHRLNRNATETRIHCLWNHLIETASRQTGSLIIWDTGEYEILPYQMDPSGPETDDSLSEVSEDSHVSPEPISDSAKLREAFQNRKIRLRLHGTRLPKDYTIILRMDKTTDFARPIRQGPKRRRRQSRPRAPQAPFTSDSGSPSPPPSKQNLRVDPTPQPCQSKSQNNPTKTHADDTYTADMEIQRNNAYPGSSNTIGSIHQRRWYLSLDRESSGFEATVNPREMKENGRKKTWIPKLVGQGFEPFYVHGPGSERSVITARLGRDVLDDEAVEEFVPRRGWRPVLH</sequence>
<feature type="region of interest" description="Disordered" evidence="1">
    <location>
        <begin position="65"/>
        <end position="101"/>
    </location>
</feature>
<dbReference type="Proteomes" id="UP000053732">
    <property type="component" value="Unassembled WGS sequence"/>
</dbReference>
<feature type="region of interest" description="Disordered" evidence="1">
    <location>
        <begin position="308"/>
        <end position="371"/>
    </location>
</feature>
<evidence type="ECO:0000313" key="3">
    <source>
        <dbReference type="EMBL" id="CRL29878.1"/>
    </source>
</evidence>
<accession>A0A0G4PU19</accession>
<dbReference type="EMBL" id="HG793174">
    <property type="protein sequence ID" value="CRL29878.1"/>
    <property type="molecule type" value="Genomic_DNA"/>
</dbReference>
<reference evidence="3 4" key="1">
    <citation type="journal article" date="2014" name="Nat. Commun.">
        <title>Multiple recent horizontal transfers of a large genomic region in cheese making fungi.</title>
        <authorList>
            <person name="Cheeseman K."/>
            <person name="Ropars J."/>
            <person name="Renault P."/>
            <person name="Dupont J."/>
            <person name="Gouzy J."/>
            <person name="Branca A."/>
            <person name="Abraham A.L."/>
            <person name="Ceppi M."/>
            <person name="Conseiller E."/>
            <person name="Debuchy R."/>
            <person name="Malagnac F."/>
            <person name="Goarin A."/>
            <person name="Silar P."/>
            <person name="Lacoste S."/>
            <person name="Sallet E."/>
            <person name="Bensimon A."/>
            <person name="Giraud T."/>
            <person name="Brygoo Y."/>
        </authorList>
    </citation>
    <scope>NUCLEOTIDE SEQUENCE [LARGE SCALE GENOMIC DNA]</scope>
    <source>
        <strain evidence="4">FM 013</strain>
    </source>
</reference>
<dbReference type="InterPro" id="IPR014144">
    <property type="entry name" value="LigD_PE_domain"/>
</dbReference>
<organism evidence="3 4">
    <name type="scientific">Penicillium camemberti (strain FM 013)</name>
    <dbReference type="NCBI Taxonomy" id="1429867"/>
    <lineage>
        <taxon>Eukaryota</taxon>
        <taxon>Fungi</taxon>
        <taxon>Dikarya</taxon>
        <taxon>Ascomycota</taxon>
        <taxon>Pezizomycotina</taxon>
        <taxon>Eurotiomycetes</taxon>
        <taxon>Eurotiomycetidae</taxon>
        <taxon>Eurotiales</taxon>
        <taxon>Aspergillaceae</taxon>
        <taxon>Penicillium</taxon>
    </lineage>
</organism>
<dbReference type="PANTHER" id="PTHR39465">
    <property type="entry name" value="DNA LIGASE D, 3'-PHOSPHOESTERASE DOMAIN"/>
    <property type="match status" value="1"/>
</dbReference>
<proteinExistence type="predicted"/>